<dbReference type="Proteomes" id="UP000663802">
    <property type="component" value="Unassembled WGS sequence"/>
</dbReference>
<accession>A0ABQ1E510</accession>
<proteinExistence type="predicted"/>
<feature type="transmembrane region" description="Helical" evidence="1">
    <location>
        <begin position="12"/>
        <end position="35"/>
    </location>
</feature>
<feature type="transmembrane region" description="Helical" evidence="1">
    <location>
        <begin position="47"/>
        <end position="68"/>
    </location>
</feature>
<dbReference type="RefSeq" id="WP_206867837.1">
    <property type="nucleotide sequence ID" value="NZ_BMBA01000001.1"/>
</dbReference>
<gene>
    <name evidence="2" type="ORF">CSC2_03530</name>
</gene>
<keyword evidence="1" id="KW-0812">Transmembrane</keyword>
<feature type="transmembrane region" description="Helical" evidence="1">
    <location>
        <begin position="104"/>
        <end position="127"/>
    </location>
</feature>
<keyword evidence="1" id="KW-1133">Transmembrane helix</keyword>
<evidence type="ECO:0000313" key="3">
    <source>
        <dbReference type="Proteomes" id="UP000663802"/>
    </source>
</evidence>
<comment type="caution">
    <text evidence="2">The sequence shown here is derived from an EMBL/GenBank/DDBJ whole genome shotgun (WGS) entry which is preliminary data.</text>
</comment>
<protein>
    <submittedName>
        <fullName evidence="2">Uncharacterized protein</fullName>
    </submittedName>
</protein>
<feature type="transmembrane region" description="Helical" evidence="1">
    <location>
        <begin position="80"/>
        <end position="98"/>
    </location>
</feature>
<name>A0ABQ1E510_9CLOT</name>
<sequence>MKTKKYIIIKSIFLSICTLIYLLDFFFYGVFSSAVDPGFKENPIGDLVTLVVMGVIKFGTVFLYLSILKKLKVSSVNSSIYLLALTFGYTGFMIQWVFHERSLINLKSLVILLVNFIIIFRLVAALYKYKKELKVAR</sequence>
<organism evidence="2 3">
    <name type="scientific">Clostridium zeae</name>
    <dbReference type="NCBI Taxonomy" id="2759022"/>
    <lineage>
        <taxon>Bacteria</taxon>
        <taxon>Bacillati</taxon>
        <taxon>Bacillota</taxon>
        <taxon>Clostridia</taxon>
        <taxon>Eubacteriales</taxon>
        <taxon>Clostridiaceae</taxon>
        <taxon>Clostridium</taxon>
    </lineage>
</organism>
<dbReference type="EMBL" id="BMBA01000001">
    <property type="protein sequence ID" value="GFZ29827.1"/>
    <property type="molecule type" value="Genomic_DNA"/>
</dbReference>
<keyword evidence="3" id="KW-1185">Reference proteome</keyword>
<evidence type="ECO:0000313" key="2">
    <source>
        <dbReference type="EMBL" id="GFZ29827.1"/>
    </source>
</evidence>
<keyword evidence="1" id="KW-0472">Membrane</keyword>
<reference evidence="2 3" key="1">
    <citation type="journal article" date="2021" name="Int. J. Syst. Evol. Microbiol.">
        <title>Clostridium zeae sp. nov., isolated from corn silage.</title>
        <authorList>
            <person name="Kobayashi H."/>
            <person name="Tanizawa Y."/>
            <person name="Yagura M."/>
            <person name="Sakamoto M."/>
            <person name="Ohkuma M."/>
            <person name="Tohno M."/>
        </authorList>
    </citation>
    <scope>NUCLEOTIDE SEQUENCE [LARGE SCALE GENOMIC DNA]</scope>
    <source>
        <strain evidence="2 3">CSC2</strain>
    </source>
</reference>
<evidence type="ECO:0000256" key="1">
    <source>
        <dbReference type="SAM" id="Phobius"/>
    </source>
</evidence>